<dbReference type="PANTHER" id="PTHR33376">
    <property type="match status" value="1"/>
</dbReference>
<evidence type="ECO:0000256" key="3">
    <source>
        <dbReference type="SAM" id="SignalP"/>
    </source>
</evidence>
<comment type="caution">
    <text evidence="4">The sequence shown here is derived from an EMBL/GenBank/DDBJ whole genome shotgun (WGS) entry which is preliminary data.</text>
</comment>
<dbReference type="PANTHER" id="PTHR33376:SF15">
    <property type="entry name" value="BLL6794 PROTEIN"/>
    <property type="match status" value="1"/>
</dbReference>
<evidence type="ECO:0000256" key="1">
    <source>
        <dbReference type="ARBA" id="ARBA00022729"/>
    </source>
</evidence>
<accession>A0A368ZRH0</accession>
<proteinExistence type="predicted"/>
<name>A0A368ZRH0_9GAMM</name>
<evidence type="ECO:0000256" key="2">
    <source>
        <dbReference type="SAM" id="Coils"/>
    </source>
</evidence>
<feature type="signal peptide" evidence="3">
    <location>
        <begin position="1"/>
        <end position="24"/>
    </location>
</feature>
<feature type="chain" id="PRO_5016794587" evidence="3">
    <location>
        <begin position="25"/>
        <end position="349"/>
    </location>
</feature>
<sequence>MFKNMRSIVLASTVLAGFSTYTSAQTVLNVSTWLPPTHAQNAVVWPTWGKWVEEATEGRVTVNIEYSSNNPAQLFDIVEDGVSDAAFSFHGFIPGRFKLQEIVELPGLGVNAEAASAAHWRTYEKYLKKANEHDGLELIGLFTHGTGVMQTRFPVTSLDDLKGKKIRIGGGIQAEIGSRLEVIPVAAPGNKVYELMQTGVVDGVFMPMTEQQAQRLYEVAPYVTALPTGMYMGSFVMFISPDFMDSLSEKDANAIRSVSGERLSIMAGAAWDKADIAAKKYAEEKGGTVVVLDKNDPITLSYTEKTSGLDENWLASVKDKNVDARAALKMLRAEAQAYAKEQQKDAGAR</sequence>
<dbReference type="CDD" id="cd13665">
    <property type="entry name" value="PBP2_TRAP_Dctp3_4"/>
    <property type="match status" value="1"/>
</dbReference>
<keyword evidence="2" id="KW-0175">Coiled coil</keyword>
<dbReference type="InterPro" id="IPR018389">
    <property type="entry name" value="DctP_fam"/>
</dbReference>
<dbReference type="EMBL" id="QPJQ01000028">
    <property type="protein sequence ID" value="RCW98303.1"/>
    <property type="molecule type" value="Genomic_DNA"/>
</dbReference>
<dbReference type="AlphaFoldDB" id="A0A368ZRH0"/>
<dbReference type="Pfam" id="PF03480">
    <property type="entry name" value="DctP"/>
    <property type="match status" value="1"/>
</dbReference>
<dbReference type="Proteomes" id="UP000253506">
    <property type="component" value="Unassembled WGS sequence"/>
</dbReference>
<evidence type="ECO:0000313" key="4">
    <source>
        <dbReference type="EMBL" id="RCW98303.1"/>
    </source>
</evidence>
<dbReference type="GO" id="GO:0055085">
    <property type="term" value="P:transmembrane transport"/>
    <property type="evidence" value="ECO:0007669"/>
    <property type="project" value="InterPro"/>
</dbReference>
<organism evidence="4 5">
    <name type="scientific">Marinomonas foliarum</name>
    <dbReference type="NCBI Taxonomy" id="491950"/>
    <lineage>
        <taxon>Bacteria</taxon>
        <taxon>Pseudomonadati</taxon>
        <taxon>Pseudomonadota</taxon>
        <taxon>Gammaproteobacteria</taxon>
        <taxon>Oceanospirillales</taxon>
        <taxon>Oceanospirillaceae</taxon>
        <taxon>Marinomonas</taxon>
    </lineage>
</organism>
<dbReference type="RefSeq" id="WP_114412840.1">
    <property type="nucleotide sequence ID" value="NZ_QPJQ01000028.1"/>
</dbReference>
<feature type="coiled-coil region" evidence="2">
    <location>
        <begin position="314"/>
        <end position="341"/>
    </location>
</feature>
<dbReference type="InterPro" id="IPR038404">
    <property type="entry name" value="TRAP_DctP_sf"/>
</dbReference>
<reference evidence="4 5" key="1">
    <citation type="submission" date="2018-07" db="EMBL/GenBank/DDBJ databases">
        <title>Genomic Encyclopedia of Type Strains, Phase III (KMG-III): the genomes of soil and plant-associated and newly described type strains.</title>
        <authorList>
            <person name="Whitman W."/>
        </authorList>
    </citation>
    <scope>NUCLEOTIDE SEQUENCE [LARGE SCALE GENOMIC DNA]</scope>
    <source>
        <strain evidence="4 5">CECT 7731</strain>
    </source>
</reference>
<gene>
    <name evidence="4" type="ORF">DFP77_12839</name>
</gene>
<keyword evidence="1 3" id="KW-0732">Signal</keyword>
<dbReference type="Gene3D" id="3.40.190.170">
    <property type="entry name" value="Bacterial extracellular solute-binding protein, family 7"/>
    <property type="match status" value="1"/>
</dbReference>
<dbReference type="OrthoDB" id="9177965at2"/>
<protein>
    <submittedName>
        <fullName evidence="4">TRAP-type C4-dicarboxylate transport system substrate-binding protein</fullName>
    </submittedName>
</protein>
<dbReference type="NCBIfam" id="NF037995">
    <property type="entry name" value="TRAP_S1"/>
    <property type="match status" value="1"/>
</dbReference>
<evidence type="ECO:0000313" key="5">
    <source>
        <dbReference type="Proteomes" id="UP000253506"/>
    </source>
</evidence>